<dbReference type="InterPro" id="IPR041304">
    <property type="entry name" value="AbiTii"/>
</dbReference>
<dbReference type="Pfam" id="PF18864">
    <property type="entry name" value="AbiTii"/>
    <property type="match status" value="1"/>
</dbReference>
<proteinExistence type="predicted"/>
<evidence type="ECO:0000313" key="3">
    <source>
        <dbReference type="Proteomes" id="UP000195437"/>
    </source>
</evidence>
<name>A0A1Y0IRN2_9BACL</name>
<dbReference type="EMBL" id="CP021434">
    <property type="protein sequence ID" value="ARU63097.1"/>
    <property type="molecule type" value="Genomic_DNA"/>
</dbReference>
<accession>A0A1Y0IRN2</accession>
<dbReference type="KEGG" id="tum:CBW65_20530"/>
<dbReference type="Proteomes" id="UP000195437">
    <property type="component" value="Chromosome"/>
</dbReference>
<keyword evidence="3" id="KW-1185">Reference proteome</keyword>
<evidence type="ECO:0000313" key="2">
    <source>
        <dbReference type="EMBL" id="ARU63097.1"/>
    </source>
</evidence>
<dbReference type="OrthoDB" id="6360084at2"/>
<reference evidence="3" key="1">
    <citation type="submission" date="2017-05" db="EMBL/GenBank/DDBJ databases">
        <authorList>
            <person name="Sung H."/>
        </authorList>
    </citation>
    <scope>NUCLEOTIDE SEQUENCE [LARGE SCALE GENOMIC DNA]</scope>
    <source>
        <strain evidence="3">AR23208</strain>
    </source>
</reference>
<gene>
    <name evidence="2" type="ORF">CBW65_20530</name>
</gene>
<dbReference type="AlphaFoldDB" id="A0A1Y0IRN2"/>
<feature type="domain" description="AbiTii" evidence="1">
    <location>
        <begin position="3"/>
        <end position="187"/>
    </location>
</feature>
<organism evidence="2 3">
    <name type="scientific">Tumebacillus avium</name>
    <dbReference type="NCBI Taxonomy" id="1903704"/>
    <lineage>
        <taxon>Bacteria</taxon>
        <taxon>Bacillati</taxon>
        <taxon>Bacillota</taxon>
        <taxon>Bacilli</taxon>
        <taxon>Bacillales</taxon>
        <taxon>Alicyclobacillaceae</taxon>
        <taxon>Tumebacillus</taxon>
    </lineage>
</organism>
<evidence type="ECO:0000259" key="1">
    <source>
        <dbReference type="Pfam" id="PF18864"/>
    </source>
</evidence>
<sequence>MASMVLELQREALEQSTSVSILLRKAFTLAKKLQVKEFVKWSQFELNGYDDPTHPSPNYRVVHGEIKALNPYHGYIPVYLDQKTAELLSKRNLPSPITEIEEHIKTGEKNSKGTLMYKFPANVQRALMQMMEYDLEVSLHIPATQFQRIVDRVRNIILEWTLKLEEEGILGEGMTFSDMEKEKAPNTAGIILNVIGSMTNSQLQQNADNSTQTSTVNSDSVKKEEIISLIGEVKKLLEEIGDQDKKDELAAEISVLESQANSPKPKKGIIGEAMKSIRNIAEGTTGSLAATAILNKLAALLPHFQ</sequence>
<protein>
    <recommendedName>
        <fullName evidence="1">AbiTii domain-containing protein</fullName>
    </recommendedName>
</protein>